<evidence type="ECO:0000256" key="8">
    <source>
        <dbReference type="ARBA" id="ARBA00023160"/>
    </source>
</evidence>
<keyword evidence="8 10" id="KW-0275">Fatty acid biosynthesis</keyword>
<dbReference type="SUPFAM" id="SSF51735">
    <property type="entry name" value="NAD(P)-binding Rossmann-fold domains"/>
    <property type="match status" value="1"/>
</dbReference>
<evidence type="ECO:0000256" key="7">
    <source>
        <dbReference type="ARBA" id="ARBA00023098"/>
    </source>
</evidence>
<accession>A0A401IXG4</accession>
<sequence>MNGLMAGKRGLIMGLANDKSLAWGIAKALHEQGAELAFSYQGDALAKRVRPLAEQVGSDFLIDCDVTDMDKLDAAFAEIETRWGGLDFVVHAIGFSDKNELRGLYVDTSLDNFLLTMNVSAYSFVAVTRHARALMPNGGSILTLSYYGAEKVIPHYNVMGVAKAALETSVKYLAMDLGPENIRVNAISAGPIKTLAASGIGDFRYILKWNELNSPLRRNVTIEDVGGAGLYLLSDLASGVTGEIHHVDAGYNVIGMKAEDAPDIALDR</sequence>
<dbReference type="CDD" id="cd05372">
    <property type="entry name" value="ENR_SDR"/>
    <property type="match status" value="1"/>
</dbReference>
<evidence type="ECO:0000313" key="14">
    <source>
        <dbReference type="Proteomes" id="UP000290975"/>
    </source>
</evidence>
<evidence type="ECO:0000256" key="9">
    <source>
        <dbReference type="ARBA" id="ARBA00048572"/>
    </source>
</evidence>
<evidence type="ECO:0000256" key="5">
    <source>
        <dbReference type="ARBA" id="ARBA00023002"/>
    </source>
</evidence>
<dbReference type="Gene3D" id="1.10.8.400">
    <property type="entry name" value="Enoyl acyl carrier protein reductase"/>
    <property type="match status" value="1"/>
</dbReference>
<dbReference type="PANTHER" id="PTHR43159">
    <property type="entry name" value="ENOYL-[ACYL-CARRIER-PROTEIN] REDUCTASE"/>
    <property type="match status" value="1"/>
</dbReference>
<evidence type="ECO:0000256" key="3">
    <source>
        <dbReference type="ARBA" id="ARBA00022516"/>
    </source>
</evidence>
<dbReference type="GO" id="GO:0004318">
    <property type="term" value="F:enoyl-[acyl-carrier-protein] reductase (NADH) activity"/>
    <property type="evidence" value="ECO:0007669"/>
    <property type="project" value="UniProtKB-EC"/>
</dbReference>
<evidence type="ECO:0000256" key="1">
    <source>
        <dbReference type="ARBA" id="ARBA00005194"/>
    </source>
</evidence>
<reference evidence="13 14" key="1">
    <citation type="submission" date="2014-12" db="EMBL/GenBank/DDBJ databases">
        <title>Whole genome sequencing of Sphingobium xenophagum OW59.</title>
        <authorList>
            <person name="Ohta Y."/>
            <person name="Nishi S."/>
            <person name="Hatada Y."/>
        </authorList>
    </citation>
    <scope>NUCLEOTIDE SEQUENCE [LARGE SCALE GENOMIC DNA]</scope>
    <source>
        <strain evidence="13 14">OW59</strain>
    </source>
</reference>
<feature type="binding site" evidence="12">
    <location>
        <position position="93"/>
    </location>
    <ligand>
        <name>NAD(+)</name>
        <dbReference type="ChEBI" id="CHEBI:57540"/>
    </ligand>
</feature>
<feature type="active site" description="Proton acceptor" evidence="11">
    <location>
        <position position="146"/>
    </location>
</feature>
<dbReference type="InterPro" id="IPR014358">
    <property type="entry name" value="Enoyl-ACP_Rdtase_NADH"/>
</dbReference>
<keyword evidence="6 10" id="KW-0520">NAD</keyword>
<organism evidence="13 14">
    <name type="scientific">Sphingobium xenophagum</name>
    <dbReference type="NCBI Taxonomy" id="121428"/>
    <lineage>
        <taxon>Bacteria</taxon>
        <taxon>Pseudomonadati</taxon>
        <taxon>Pseudomonadota</taxon>
        <taxon>Alphaproteobacteria</taxon>
        <taxon>Sphingomonadales</taxon>
        <taxon>Sphingomonadaceae</taxon>
        <taxon>Sphingobium</taxon>
    </lineage>
</organism>
<keyword evidence="14" id="KW-1185">Reference proteome</keyword>
<dbReference type="Proteomes" id="UP000290975">
    <property type="component" value="Unassembled WGS sequence"/>
</dbReference>
<dbReference type="InterPro" id="IPR002347">
    <property type="entry name" value="SDR_fam"/>
</dbReference>
<dbReference type="EMBL" id="BBQY01000001">
    <property type="protein sequence ID" value="GBH29093.1"/>
    <property type="molecule type" value="Genomic_DNA"/>
</dbReference>
<feature type="binding site" evidence="12">
    <location>
        <position position="41"/>
    </location>
    <ligand>
        <name>NAD(+)</name>
        <dbReference type="ChEBI" id="CHEBI:57540"/>
    </ligand>
</feature>
<feature type="active site" description="Proton acceptor" evidence="11">
    <location>
        <position position="156"/>
    </location>
</feature>
<feature type="binding site" evidence="12">
    <location>
        <position position="14"/>
    </location>
    <ligand>
        <name>NAD(+)</name>
        <dbReference type="ChEBI" id="CHEBI:57540"/>
    </ligand>
</feature>
<dbReference type="EC" id="1.3.1.9" evidence="10"/>
<gene>
    <name evidence="13" type="ORF">MBESOW_P0346</name>
</gene>
<feature type="binding site" evidence="12">
    <location>
        <begin position="65"/>
        <end position="66"/>
    </location>
    <ligand>
        <name>NAD(+)</name>
        <dbReference type="ChEBI" id="CHEBI:57540"/>
    </ligand>
</feature>
<evidence type="ECO:0000256" key="11">
    <source>
        <dbReference type="PIRSR" id="PIRSR000094-1"/>
    </source>
</evidence>
<dbReference type="Pfam" id="PF13561">
    <property type="entry name" value="adh_short_C2"/>
    <property type="match status" value="1"/>
</dbReference>
<evidence type="ECO:0000256" key="6">
    <source>
        <dbReference type="ARBA" id="ARBA00023027"/>
    </source>
</evidence>
<dbReference type="Gene3D" id="3.40.50.720">
    <property type="entry name" value="NAD(P)-binding Rossmann-like Domain"/>
    <property type="match status" value="1"/>
</dbReference>
<comment type="similarity">
    <text evidence="2 10">Belongs to the short-chain dehydrogenases/reductases (SDR) family. FabI subfamily.</text>
</comment>
<comment type="caution">
    <text evidence="13">The sequence shown here is derived from an EMBL/GenBank/DDBJ whole genome shotgun (WGS) entry which is preliminary data.</text>
</comment>
<evidence type="ECO:0000256" key="10">
    <source>
        <dbReference type="PIRNR" id="PIRNR000094"/>
    </source>
</evidence>
<evidence type="ECO:0000313" key="13">
    <source>
        <dbReference type="EMBL" id="GBH29093.1"/>
    </source>
</evidence>
<dbReference type="STRING" id="1192759.GCA_000277525_02721"/>
<dbReference type="FunFam" id="1.10.8.400:FF:000001">
    <property type="entry name" value="Enoyl-[acyl-carrier-protein] reductase [NADH]"/>
    <property type="match status" value="1"/>
</dbReference>
<comment type="catalytic activity">
    <reaction evidence="9 10">
        <text>a 2,3-saturated acyl-[ACP] + NAD(+) = a (2E)-enoyl-[ACP] + NADH + H(+)</text>
        <dbReference type="Rhea" id="RHEA:10240"/>
        <dbReference type="Rhea" id="RHEA-COMP:9925"/>
        <dbReference type="Rhea" id="RHEA-COMP:9926"/>
        <dbReference type="ChEBI" id="CHEBI:15378"/>
        <dbReference type="ChEBI" id="CHEBI:57540"/>
        <dbReference type="ChEBI" id="CHEBI:57945"/>
        <dbReference type="ChEBI" id="CHEBI:78784"/>
        <dbReference type="ChEBI" id="CHEBI:78785"/>
        <dbReference type="EC" id="1.3.1.9"/>
    </reaction>
</comment>
<keyword evidence="5 10" id="KW-0560">Oxidoreductase</keyword>
<dbReference type="RefSeq" id="WP_130751774.1">
    <property type="nucleotide sequence ID" value="NZ_BBQY01000001.1"/>
</dbReference>
<proteinExistence type="inferred from homology"/>
<dbReference type="PANTHER" id="PTHR43159:SF2">
    <property type="entry name" value="ENOYL-[ACYL-CARRIER-PROTEIN] REDUCTASE [NADH], CHLOROPLASTIC"/>
    <property type="match status" value="1"/>
</dbReference>
<comment type="pathway">
    <text evidence="1">Lipid metabolism; fatty acid biosynthesis.</text>
</comment>
<dbReference type="FunFam" id="3.40.50.720:FF:000054">
    <property type="entry name" value="Enoyl-[acyl-carrier-protein] reductase [NADH]"/>
    <property type="match status" value="1"/>
</dbReference>
<dbReference type="PRINTS" id="PR00081">
    <property type="entry name" value="GDHRDH"/>
</dbReference>
<name>A0A401IXG4_SPHXE</name>
<dbReference type="NCBIfam" id="NF006019">
    <property type="entry name" value="PRK08159.1"/>
    <property type="match status" value="1"/>
</dbReference>
<evidence type="ECO:0000256" key="2">
    <source>
        <dbReference type="ARBA" id="ARBA00009233"/>
    </source>
</evidence>
<feature type="binding site" evidence="12">
    <location>
        <position position="163"/>
    </location>
    <ligand>
        <name>NAD(+)</name>
        <dbReference type="ChEBI" id="CHEBI:57540"/>
    </ligand>
</feature>
<feature type="binding site" evidence="12">
    <location>
        <begin position="192"/>
        <end position="196"/>
    </location>
    <ligand>
        <name>NAD(+)</name>
        <dbReference type="ChEBI" id="CHEBI:57540"/>
    </ligand>
</feature>
<dbReference type="GO" id="GO:0006633">
    <property type="term" value="P:fatty acid biosynthetic process"/>
    <property type="evidence" value="ECO:0007669"/>
    <property type="project" value="UniProtKB-UniPathway"/>
</dbReference>
<evidence type="ECO:0000256" key="4">
    <source>
        <dbReference type="ARBA" id="ARBA00022832"/>
    </source>
</evidence>
<dbReference type="AlphaFoldDB" id="A0A401IXG4"/>
<protein>
    <recommendedName>
        <fullName evidence="10">Enoyl-[acyl-carrier-protein] reductase [NADH]</fullName>
        <ecNumber evidence="10">1.3.1.9</ecNumber>
    </recommendedName>
</protein>
<keyword evidence="4" id="KW-0276">Fatty acid metabolism</keyword>
<dbReference type="InterPro" id="IPR036291">
    <property type="entry name" value="NAD(P)-bd_dom_sf"/>
</dbReference>
<dbReference type="PIRSF" id="PIRSF000094">
    <property type="entry name" value="Enoyl-ACP_rdct"/>
    <property type="match status" value="1"/>
</dbReference>
<keyword evidence="3 10" id="KW-0444">Lipid biosynthesis</keyword>
<dbReference type="UniPathway" id="UPA00094"/>
<evidence type="ECO:0000256" key="12">
    <source>
        <dbReference type="PIRSR" id="PIRSR000094-3"/>
    </source>
</evidence>
<keyword evidence="7" id="KW-0443">Lipid metabolism</keyword>